<name>A0A914DPS7_9BILA</name>
<accession>A0A914DPS7</accession>
<dbReference type="Proteomes" id="UP000887540">
    <property type="component" value="Unplaced"/>
</dbReference>
<dbReference type="WBParaSite" id="ACRNAN_scaffold3330.g32917.t1">
    <property type="protein sequence ID" value="ACRNAN_scaffold3330.g32917.t1"/>
    <property type="gene ID" value="ACRNAN_scaffold3330.g32917"/>
</dbReference>
<evidence type="ECO:0000313" key="2">
    <source>
        <dbReference type="Proteomes" id="UP000887540"/>
    </source>
</evidence>
<sequence>MSKEEFNKRRDSHYVDMYKTAAKALEDSRVSTTNSSNRDFDEETQDNDQVIEDDEDFAEISGEIAKAIEVNSIDTKLETENDGQKKSP</sequence>
<keyword evidence="2" id="KW-1185">Reference proteome</keyword>
<proteinExistence type="predicted"/>
<reference evidence="3" key="1">
    <citation type="submission" date="2022-11" db="UniProtKB">
        <authorList>
            <consortium name="WormBaseParasite"/>
        </authorList>
    </citation>
    <scope>IDENTIFICATION</scope>
</reference>
<dbReference type="AlphaFoldDB" id="A0A914DPS7"/>
<evidence type="ECO:0000313" key="3">
    <source>
        <dbReference type="WBParaSite" id="ACRNAN_scaffold3330.g32917.t1"/>
    </source>
</evidence>
<feature type="region of interest" description="Disordered" evidence="1">
    <location>
        <begin position="26"/>
        <end position="46"/>
    </location>
</feature>
<evidence type="ECO:0000256" key="1">
    <source>
        <dbReference type="SAM" id="MobiDB-lite"/>
    </source>
</evidence>
<protein>
    <submittedName>
        <fullName evidence="3">Uncharacterized protein</fullName>
    </submittedName>
</protein>
<organism evidence="2 3">
    <name type="scientific">Acrobeloides nanus</name>
    <dbReference type="NCBI Taxonomy" id="290746"/>
    <lineage>
        <taxon>Eukaryota</taxon>
        <taxon>Metazoa</taxon>
        <taxon>Ecdysozoa</taxon>
        <taxon>Nematoda</taxon>
        <taxon>Chromadorea</taxon>
        <taxon>Rhabditida</taxon>
        <taxon>Tylenchina</taxon>
        <taxon>Cephalobomorpha</taxon>
        <taxon>Cephaloboidea</taxon>
        <taxon>Cephalobidae</taxon>
        <taxon>Acrobeloides</taxon>
    </lineage>
</organism>